<gene>
    <name evidence="2" type="ORF">FJ657_06170</name>
</gene>
<feature type="compositionally biased region" description="Low complexity" evidence="1">
    <location>
        <begin position="166"/>
        <end position="192"/>
    </location>
</feature>
<proteinExistence type="predicted"/>
<dbReference type="OrthoDB" id="5116543at2"/>
<sequence>MTPQSPRPSRTDRRAGARGSIRRRAALVTGAAALAAASLLLTGCSAVMDSVHKVHSESFDDHAEAEKGWVGVQLPEWIPAKATDIRNVATDDETNAVIAAKGGDLPSWCLEMPRQGLPFDTRFGKVGLPDRVHRCGDYEVVDQDGEWIGWYSAREPGTKPSAGAVSVSQLSGSPSPSSSAGGSFDAGSGEDD</sequence>
<evidence type="ECO:0000256" key="1">
    <source>
        <dbReference type="SAM" id="MobiDB-lite"/>
    </source>
</evidence>
<dbReference type="EMBL" id="VHQG01000002">
    <property type="protein sequence ID" value="TPW75478.1"/>
    <property type="molecule type" value="Genomic_DNA"/>
</dbReference>
<dbReference type="Proteomes" id="UP000316252">
    <property type="component" value="Unassembled WGS sequence"/>
</dbReference>
<feature type="region of interest" description="Disordered" evidence="1">
    <location>
        <begin position="153"/>
        <end position="192"/>
    </location>
</feature>
<evidence type="ECO:0000313" key="3">
    <source>
        <dbReference type="Proteomes" id="UP000316252"/>
    </source>
</evidence>
<protein>
    <submittedName>
        <fullName evidence="2">Uncharacterized protein</fullName>
    </submittedName>
</protein>
<organism evidence="2 3">
    <name type="scientific">Schumannella soli</name>
    <dbReference type="NCBI Taxonomy" id="2590779"/>
    <lineage>
        <taxon>Bacteria</taxon>
        <taxon>Bacillati</taxon>
        <taxon>Actinomycetota</taxon>
        <taxon>Actinomycetes</taxon>
        <taxon>Micrococcales</taxon>
        <taxon>Microbacteriaceae</taxon>
        <taxon>Schumannella</taxon>
    </lineage>
</organism>
<evidence type="ECO:0000313" key="2">
    <source>
        <dbReference type="EMBL" id="TPW75478.1"/>
    </source>
</evidence>
<name>A0A506Y3B9_9MICO</name>
<comment type="caution">
    <text evidence="2">The sequence shown here is derived from an EMBL/GenBank/DDBJ whole genome shotgun (WGS) entry which is preliminary data.</text>
</comment>
<dbReference type="RefSeq" id="WP_141162838.1">
    <property type="nucleotide sequence ID" value="NZ_VHQG01000002.1"/>
</dbReference>
<accession>A0A506Y3B9</accession>
<reference evidence="2 3" key="1">
    <citation type="submission" date="2019-06" db="EMBL/GenBank/DDBJ databases">
        <authorList>
            <person name="Li F."/>
        </authorList>
    </citation>
    <scope>NUCLEOTIDE SEQUENCE [LARGE SCALE GENOMIC DNA]</scope>
    <source>
        <strain evidence="2 3">10F1D-1</strain>
    </source>
</reference>
<keyword evidence="3" id="KW-1185">Reference proteome</keyword>
<dbReference type="AlphaFoldDB" id="A0A506Y3B9"/>